<proteinExistence type="predicted"/>
<dbReference type="EMBL" id="QDGZ01000001">
    <property type="protein sequence ID" value="PVG84180.1"/>
    <property type="molecule type" value="Genomic_DNA"/>
</dbReference>
<keyword evidence="1 4" id="KW-0808">Transferase</keyword>
<dbReference type="AlphaFoldDB" id="A0A2T8FER7"/>
<dbReference type="Pfam" id="PF00583">
    <property type="entry name" value="Acetyltransf_1"/>
    <property type="match status" value="1"/>
</dbReference>
<feature type="domain" description="N-acetyltransferase" evidence="3">
    <location>
        <begin position="1"/>
        <end position="152"/>
    </location>
</feature>
<evidence type="ECO:0000259" key="3">
    <source>
        <dbReference type="PROSITE" id="PS51186"/>
    </source>
</evidence>
<gene>
    <name evidence="4" type="ORF">DDE18_00620</name>
</gene>
<dbReference type="PROSITE" id="PS51186">
    <property type="entry name" value="GNAT"/>
    <property type="match status" value="1"/>
</dbReference>
<evidence type="ECO:0000256" key="2">
    <source>
        <dbReference type="ARBA" id="ARBA00023315"/>
    </source>
</evidence>
<dbReference type="InterPro" id="IPR016181">
    <property type="entry name" value="Acyl_CoA_acyltransferase"/>
</dbReference>
<evidence type="ECO:0000313" key="5">
    <source>
        <dbReference type="Proteomes" id="UP000246018"/>
    </source>
</evidence>
<sequence length="152" mass="16666">MDTRIASTAEDFARAAQLQVDFDAEYDTPVLDVAGLAEHLERLVAQGDTAVVLIGDPPVGHAIVRFRLQSTVNELEGYLAELYVVPRLRGRGLGARLLRAVIDEARARGATYLDLNTSEDDTAARALYERFGFDCHEGRGAGPLALYYELDL</sequence>
<dbReference type="Proteomes" id="UP000246018">
    <property type="component" value="Unassembled WGS sequence"/>
</dbReference>
<reference evidence="4 5" key="1">
    <citation type="submission" date="2018-04" db="EMBL/GenBank/DDBJ databases">
        <title>Genome of Nocardioides gansuensis WSJ-1.</title>
        <authorList>
            <person name="Wu S."/>
            <person name="Wang G."/>
        </authorList>
    </citation>
    <scope>NUCLEOTIDE SEQUENCE [LARGE SCALE GENOMIC DNA]</scope>
    <source>
        <strain evidence="4 5">WSJ-1</strain>
    </source>
</reference>
<comment type="caution">
    <text evidence="4">The sequence shown here is derived from an EMBL/GenBank/DDBJ whole genome shotgun (WGS) entry which is preliminary data.</text>
</comment>
<name>A0A2T8FER7_9ACTN</name>
<dbReference type="CDD" id="cd04301">
    <property type="entry name" value="NAT_SF"/>
    <property type="match status" value="1"/>
</dbReference>
<accession>A0A2T8FER7</accession>
<dbReference type="GO" id="GO:0016747">
    <property type="term" value="F:acyltransferase activity, transferring groups other than amino-acyl groups"/>
    <property type="evidence" value="ECO:0007669"/>
    <property type="project" value="InterPro"/>
</dbReference>
<dbReference type="Gene3D" id="3.40.630.30">
    <property type="match status" value="1"/>
</dbReference>
<keyword evidence="2" id="KW-0012">Acyltransferase</keyword>
<dbReference type="RefSeq" id="WP_116570309.1">
    <property type="nucleotide sequence ID" value="NZ_QDGZ01000001.1"/>
</dbReference>
<dbReference type="PANTHER" id="PTHR43877:SF1">
    <property type="entry name" value="ACETYLTRANSFERASE"/>
    <property type="match status" value="1"/>
</dbReference>
<organism evidence="4 5">
    <name type="scientific">Nocardioides gansuensis</name>
    <dbReference type="NCBI Taxonomy" id="2138300"/>
    <lineage>
        <taxon>Bacteria</taxon>
        <taxon>Bacillati</taxon>
        <taxon>Actinomycetota</taxon>
        <taxon>Actinomycetes</taxon>
        <taxon>Propionibacteriales</taxon>
        <taxon>Nocardioidaceae</taxon>
        <taxon>Nocardioides</taxon>
    </lineage>
</organism>
<keyword evidence="5" id="KW-1185">Reference proteome</keyword>
<evidence type="ECO:0000313" key="4">
    <source>
        <dbReference type="EMBL" id="PVG84180.1"/>
    </source>
</evidence>
<protein>
    <submittedName>
        <fullName evidence="4">N-acetyltransferase</fullName>
    </submittedName>
</protein>
<dbReference type="InterPro" id="IPR000182">
    <property type="entry name" value="GNAT_dom"/>
</dbReference>
<evidence type="ECO:0000256" key="1">
    <source>
        <dbReference type="ARBA" id="ARBA00022679"/>
    </source>
</evidence>
<dbReference type="OrthoDB" id="9805924at2"/>
<dbReference type="SUPFAM" id="SSF55729">
    <property type="entry name" value="Acyl-CoA N-acyltransferases (Nat)"/>
    <property type="match status" value="1"/>
</dbReference>
<dbReference type="PANTHER" id="PTHR43877">
    <property type="entry name" value="AMINOALKYLPHOSPHONATE N-ACETYLTRANSFERASE-RELATED-RELATED"/>
    <property type="match status" value="1"/>
</dbReference>
<dbReference type="InterPro" id="IPR050832">
    <property type="entry name" value="Bact_Acetyltransf"/>
</dbReference>